<comment type="caution">
    <text evidence="3">The sequence shown here is derived from an EMBL/GenBank/DDBJ whole genome shotgun (WGS) entry which is preliminary data.</text>
</comment>
<protein>
    <recommendedName>
        <fullName evidence="2">Secretion system C-terminal sorting domain-containing protein</fullName>
    </recommendedName>
</protein>
<proteinExistence type="predicted"/>
<sequence length="282" mass="31034">VSCDLRRGPGLITHPDSIEVTHGDSSSASGKADNIVVSLGDAGSATLFFDQSIFNGPGPDFAVFENSFDGAFLELGFVEVSSDGETFIRFPSRSETQSETQIGSFGLLAAEDIHNLAGKYMSGWGTPFDLEELKDSGGLDLQKITAVRIVDVIGILDEHLGSRDEMGRLINDPFPSPFENCGFDLDAVGVINQTLLSTNPFWSDDGLRIYPVPCDTELFIEDPDRKHTRWELFDIYGRMRKQGRIDGPRQTINIAELPLGSYFLRCSGNNTNRIIKICKTTR</sequence>
<organism evidence="3">
    <name type="scientific">marine sediment metagenome</name>
    <dbReference type="NCBI Taxonomy" id="412755"/>
    <lineage>
        <taxon>unclassified sequences</taxon>
        <taxon>metagenomes</taxon>
        <taxon>ecological metagenomes</taxon>
    </lineage>
</organism>
<dbReference type="EMBL" id="LAZR01024525">
    <property type="protein sequence ID" value="KKL74847.1"/>
    <property type="molecule type" value="Genomic_DNA"/>
</dbReference>
<evidence type="ECO:0000256" key="1">
    <source>
        <dbReference type="SAM" id="MobiDB-lite"/>
    </source>
</evidence>
<accession>A0A0F9HI62</accession>
<feature type="domain" description="Secretion system C-terminal sorting" evidence="2">
    <location>
        <begin position="209"/>
        <end position="275"/>
    </location>
</feature>
<feature type="region of interest" description="Disordered" evidence="1">
    <location>
        <begin position="1"/>
        <end position="30"/>
    </location>
</feature>
<reference evidence="3" key="1">
    <citation type="journal article" date="2015" name="Nature">
        <title>Complex archaea that bridge the gap between prokaryotes and eukaryotes.</title>
        <authorList>
            <person name="Spang A."/>
            <person name="Saw J.H."/>
            <person name="Jorgensen S.L."/>
            <person name="Zaremba-Niedzwiedzka K."/>
            <person name="Martijn J."/>
            <person name="Lind A.E."/>
            <person name="van Eijk R."/>
            <person name="Schleper C."/>
            <person name="Guy L."/>
            <person name="Ettema T.J."/>
        </authorList>
    </citation>
    <scope>NUCLEOTIDE SEQUENCE</scope>
</reference>
<feature type="non-terminal residue" evidence="3">
    <location>
        <position position="1"/>
    </location>
</feature>
<dbReference type="Pfam" id="PF18962">
    <property type="entry name" value="Por_Secre_tail"/>
    <property type="match status" value="1"/>
</dbReference>
<dbReference type="InterPro" id="IPR026444">
    <property type="entry name" value="Secre_tail"/>
</dbReference>
<evidence type="ECO:0000259" key="2">
    <source>
        <dbReference type="Pfam" id="PF18962"/>
    </source>
</evidence>
<evidence type="ECO:0000313" key="3">
    <source>
        <dbReference type="EMBL" id="KKL74847.1"/>
    </source>
</evidence>
<dbReference type="NCBIfam" id="TIGR04183">
    <property type="entry name" value="Por_Secre_tail"/>
    <property type="match status" value="1"/>
</dbReference>
<name>A0A0F9HI62_9ZZZZ</name>
<gene>
    <name evidence="3" type="ORF">LCGC14_2060790</name>
</gene>
<dbReference type="AlphaFoldDB" id="A0A0F9HI62"/>